<evidence type="ECO:0000313" key="2">
    <source>
        <dbReference type="EMBL" id="MEA5453972.1"/>
    </source>
</evidence>
<protein>
    <submittedName>
        <fullName evidence="2">Antibiotic biosynthesis monooxygenase</fullName>
    </submittedName>
</protein>
<dbReference type="SUPFAM" id="SSF54909">
    <property type="entry name" value="Dimeric alpha+beta barrel"/>
    <property type="match status" value="1"/>
</dbReference>
<accession>A0ABU5T367</accession>
<dbReference type="InterPro" id="IPR007138">
    <property type="entry name" value="ABM_dom"/>
</dbReference>
<dbReference type="RefSeq" id="WP_323277718.1">
    <property type="nucleotide sequence ID" value="NZ_JAYGGQ010000001.1"/>
</dbReference>
<comment type="caution">
    <text evidence="2">The sequence shown here is derived from an EMBL/GenBank/DDBJ whole genome shotgun (WGS) entry which is preliminary data.</text>
</comment>
<reference evidence="2 3" key="1">
    <citation type="submission" date="2023-12" db="EMBL/GenBank/DDBJ databases">
        <title>Sinomonas terricola sp. nov, isolated from litchi orchard soil in Guangdong, PR China.</title>
        <authorList>
            <person name="Jiaxin W."/>
            <person name="Yang Z."/>
            <person name="Honghui Z."/>
        </authorList>
    </citation>
    <scope>NUCLEOTIDE SEQUENCE [LARGE SCALE GENOMIC DNA]</scope>
    <source>
        <strain evidence="2 3">JGH33</strain>
    </source>
</reference>
<proteinExistence type="predicted"/>
<dbReference type="GO" id="GO:0004497">
    <property type="term" value="F:monooxygenase activity"/>
    <property type="evidence" value="ECO:0007669"/>
    <property type="project" value="UniProtKB-KW"/>
</dbReference>
<dbReference type="InterPro" id="IPR011008">
    <property type="entry name" value="Dimeric_a/b-barrel"/>
</dbReference>
<evidence type="ECO:0000259" key="1">
    <source>
        <dbReference type="Pfam" id="PF03992"/>
    </source>
</evidence>
<keyword evidence="2" id="KW-0503">Monooxygenase</keyword>
<dbReference type="Proteomes" id="UP001304769">
    <property type="component" value="Unassembled WGS sequence"/>
</dbReference>
<keyword evidence="3" id="KW-1185">Reference proteome</keyword>
<evidence type="ECO:0000313" key="3">
    <source>
        <dbReference type="Proteomes" id="UP001304769"/>
    </source>
</evidence>
<dbReference type="EMBL" id="JAYGGQ010000001">
    <property type="protein sequence ID" value="MEA5453972.1"/>
    <property type="molecule type" value="Genomic_DNA"/>
</dbReference>
<keyword evidence="2" id="KW-0560">Oxidoreductase</keyword>
<dbReference type="Gene3D" id="3.30.70.100">
    <property type="match status" value="1"/>
</dbReference>
<feature type="domain" description="ABM" evidence="1">
    <location>
        <begin position="8"/>
        <end position="75"/>
    </location>
</feature>
<gene>
    <name evidence="2" type="ORF">SPF06_04475</name>
</gene>
<organism evidence="2 3">
    <name type="scientific">Sinomonas terricola</name>
    <dbReference type="NCBI Taxonomy" id="3110330"/>
    <lineage>
        <taxon>Bacteria</taxon>
        <taxon>Bacillati</taxon>
        <taxon>Actinomycetota</taxon>
        <taxon>Actinomycetes</taxon>
        <taxon>Micrococcales</taxon>
        <taxon>Micrococcaceae</taxon>
        <taxon>Sinomonas</taxon>
    </lineage>
</organism>
<dbReference type="Pfam" id="PF03992">
    <property type="entry name" value="ABM"/>
    <property type="match status" value="1"/>
</dbReference>
<sequence>MPDAYASGRWQVLPGREEEFVLRWREFLEWTHQHHPAMVDASLLQGLTNPSEFLSFSEWKDADSRAQWKRDPGFAEKIGACRALCEHMAGTDYERVVRVP</sequence>
<name>A0ABU5T367_9MICC</name>